<evidence type="ECO:0000313" key="2">
    <source>
        <dbReference type="EMBL" id="TDP71243.1"/>
    </source>
</evidence>
<keyword evidence="3" id="KW-1185">Reference proteome</keyword>
<feature type="region of interest" description="Disordered" evidence="1">
    <location>
        <begin position="1"/>
        <end position="28"/>
    </location>
</feature>
<accession>A0A4R6QLS2</accession>
<organism evidence="2 3">
    <name type="scientific">Roseateles toxinivorans</name>
    <dbReference type="NCBI Taxonomy" id="270368"/>
    <lineage>
        <taxon>Bacteria</taxon>
        <taxon>Pseudomonadati</taxon>
        <taxon>Pseudomonadota</taxon>
        <taxon>Betaproteobacteria</taxon>
        <taxon>Burkholderiales</taxon>
        <taxon>Sphaerotilaceae</taxon>
        <taxon>Roseateles</taxon>
    </lineage>
</organism>
<dbReference type="InParanoid" id="A0A4R6QLS2"/>
<proteinExistence type="predicted"/>
<feature type="compositionally biased region" description="Basic and acidic residues" evidence="1">
    <location>
        <begin position="1"/>
        <end position="11"/>
    </location>
</feature>
<gene>
    <name evidence="2" type="ORF">DES47_103223</name>
</gene>
<dbReference type="Pfam" id="PF11162">
    <property type="entry name" value="DUF2946"/>
    <property type="match status" value="1"/>
</dbReference>
<dbReference type="Proteomes" id="UP000295361">
    <property type="component" value="Unassembled WGS sequence"/>
</dbReference>
<dbReference type="AlphaFoldDB" id="A0A4R6QLS2"/>
<evidence type="ECO:0000313" key="3">
    <source>
        <dbReference type="Proteomes" id="UP000295361"/>
    </source>
</evidence>
<dbReference type="EMBL" id="SNXS01000003">
    <property type="protein sequence ID" value="TDP71243.1"/>
    <property type="molecule type" value="Genomic_DNA"/>
</dbReference>
<evidence type="ECO:0000256" key="1">
    <source>
        <dbReference type="SAM" id="MobiDB-lite"/>
    </source>
</evidence>
<comment type="caution">
    <text evidence="2">The sequence shown here is derived from an EMBL/GenBank/DDBJ whole genome shotgun (WGS) entry which is preliminary data.</text>
</comment>
<dbReference type="InterPro" id="IPR021333">
    <property type="entry name" value="DUF2946"/>
</dbReference>
<protein>
    <submittedName>
        <fullName evidence="2">DUF2946 family protein</fullName>
    </submittedName>
</protein>
<name>A0A4R6QLS2_9BURK</name>
<reference evidence="2 3" key="1">
    <citation type="submission" date="2019-03" db="EMBL/GenBank/DDBJ databases">
        <title>Genomic Encyclopedia of Type Strains, Phase IV (KMG-IV): sequencing the most valuable type-strain genomes for metagenomic binning, comparative biology and taxonomic classification.</title>
        <authorList>
            <person name="Goeker M."/>
        </authorList>
    </citation>
    <scope>NUCLEOTIDE SEQUENCE [LARGE SCALE GENOMIC DNA]</scope>
    <source>
        <strain evidence="2 3">DSM 16998</strain>
    </source>
</reference>
<sequence length="161" mass="17542">MQIMRGPDRCAKTRRRRPDSPGAGTAMARMRPVHSLKRPHRLQAWFAIAILLLGMLAPSISAAVSHLKSDYRWQEICRSAVSPQAAGDTQQRGPGEALDMLLSGHCAMCHLHHADLAPPPAPAPVLLIEGLDFAMPERFYSAPHTAHAWRAAPARAPPLNA</sequence>